<name>A0A8X6IZG3_NEPPI</name>
<proteinExistence type="predicted"/>
<organism evidence="1 2">
    <name type="scientific">Nephila pilipes</name>
    <name type="common">Giant wood spider</name>
    <name type="synonym">Nephila maculata</name>
    <dbReference type="NCBI Taxonomy" id="299642"/>
    <lineage>
        <taxon>Eukaryota</taxon>
        <taxon>Metazoa</taxon>
        <taxon>Ecdysozoa</taxon>
        <taxon>Arthropoda</taxon>
        <taxon>Chelicerata</taxon>
        <taxon>Arachnida</taxon>
        <taxon>Araneae</taxon>
        <taxon>Araneomorphae</taxon>
        <taxon>Entelegynae</taxon>
        <taxon>Araneoidea</taxon>
        <taxon>Nephilidae</taxon>
        <taxon>Nephila</taxon>
    </lineage>
</organism>
<gene>
    <name evidence="1" type="ORF">NPIL_60841</name>
</gene>
<dbReference type="AlphaFoldDB" id="A0A8X6IZG3"/>
<dbReference type="OrthoDB" id="431497at2759"/>
<evidence type="ECO:0000313" key="1">
    <source>
        <dbReference type="EMBL" id="GFS66891.1"/>
    </source>
</evidence>
<accession>A0A8X6IZG3</accession>
<sequence length="101" mass="11826">MSKKDRFIQHGETLTNIESQINQIDSDMQKSEKIKNKNKDIFDNLKADIYEKRVATLKRSHHLKERRVTCIDSSLKFMQSTEQSFSSEIEKKLLAHLSVTD</sequence>
<keyword evidence="2" id="KW-1185">Reference proteome</keyword>
<reference evidence="1" key="1">
    <citation type="submission" date="2020-08" db="EMBL/GenBank/DDBJ databases">
        <title>Multicomponent nature underlies the extraordinary mechanical properties of spider dragline silk.</title>
        <authorList>
            <person name="Kono N."/>
            <person name="Nakamura H."/>
            <person name="Mori M."/>
            <person name="Yoshida Y."/>
            <person name="Ohtoshi R."/>
            <person name="Malay A.D."/>
            <person name="Moran D.A.P."/>
            <person name="Tomita M."/>
            <person name="Numata K."/>
            <person name="Arakawa K."/>
        </authorList>
    </citation>
    <scope>NUCLEOTIDE SEQUENCE</scope>
</reference>
<evidence type="ECO:0000313" key="2">
    <source>
        <dbReference type="Proteomes" id="UP000887013"/>
    </source>
</evidence>
<dbReference type="EMBL" id="BMAW01048596">
    <property type="protein sequence ID" value="GFS66891.1"/>
    <property type="molecule type" value="Genomic_DNA"/>
</dbReference>
<comment type="caution">
    <text evidence="1">The sequence shown here is derived from an EMBL/GenBank/DDBJ whole genome shotgun (WGS) entry which is preliminary data.</text>
</comment>
<dbReference type="Proteomes" id="UP000887013">
    <property type="component" value="Unassembled WGS sequence"/>
</dbReference>
<protein>
    <submittedName>
        <fullName evidence="1">Uncharacterized protein</fullName>
    </submittedName>
</protein>